<sequence>MGKLQDKVTVVTGAATGIGKATAELFAQEGAIVLLADIKEEELQETVAKINENGGTAKSFQVNIAKEEDVTSFANQVKEQYGTVYALFNNAGIDQEGGKVHEYPVDLFDDITATDLRGTFLMSKYFIPLMMDNGGAIVNNASMSGSFADLDRSGYNAAKGGIINFTKSIAIEYGRSGIRANSVSPGTIETPLIDELAGSKEEEAGREFRESNRWLAPLGRLGLPKEIATTVLFLVSSDSSYLTGQDIVVDGGLTAYTWPGKMVMDDSWKKTTTKEQ</sequence>
<keyword evidence="2" id="KW-0560">Oxidoreductase</keyword>
<accession>A0A0U2XI02</accession>
<gene>
    <name evidence="3" type="ORF">AUC31_11460</name>
</gene>
<dbReference type="FunFam" id="3.40.50.720:FF:000084">
    <property type="entry name" value="Short-chain dehydrogenase reductase"/>
    <property type="match status" value="1"/>
</dbReference>
<evidence type="ECO:0000256" key="2">
    <source>
        <dbReference type="ARBA" id="ARBA00023002"/>
    </source>
</evidence>
<dbReference type="PRINTS" id="PR00081">
    <property type="entry name" value="GDHRDH"/>
</dbReference>
<name>A0A0U2XI02_9BACL</name>
<evidence type="ECO:0000256" key="1">
    <source>
        <dbReference type="ARBA" id="ARBA00006484"/>
    </source>
</evidence>
<dbReference type="PROSITE" id="PS00061">
    <property type="entry name" value="ADH_SHORT"/>
    <property type="match status" value="1"/>
</dbReference>
<dbReference type="NCBIfam" id="NF006366">
    <property type="entry name" value="PRK08589.1"/>
    <property type="match status" value="1"/>
</dbReference>
<proteinExistence type="inferred from homology"/>
<dbReference type="CDD" id="cd05233">
    <property type="entry name" value="SDR_c"/>
    <property type="match status" value="1"/>
</dbReference>
<dbReference type="Pfam" id="PF13561">
    <property type="entry name" value="adh_short_C2"/>
    <property type="match status" value="1"/>
</dbReference>
<dbReference type="InterPro" id="IPR002347">
    <property type="entry name" value="SDR_fam"/>
</dbReference>
<organism evidence="3 4">
    <name type="scientific">Planococcus rifietoensis</name>
    <dbReference type="NCBI Taxonomy" id="200991"/>
    <lineage>
        <taxon>Bacteria</taxon>
        <taxon>Bacillati</taxon>
        <taxon>Bacillota</taxon>
        <taxon>Bacilli</taxon>
        <taxon>Bacillales</taxon>
        <taxon>Caryophanaceae</taxon>
        <taxon>Planococcus</taxon>
    </lineage>
</organism>
<evidence type="ECO:0000313" key="4">
    <source>
        <dbReference type="Proteomes" id="UP000067683"/>
    </source>
</evidence>
<dbReference type="PANTHER" id="PTHR42760:SF115">
    <property type="entry name" value="3-OXOACYL-[ACYL-CARRIER-PROTEIN] REDUCTASE FABG"/>
    <property type="match status" value="1"/>
</dbReference>
<dbReference type="Gene3D" id="3.40.50.720">
    <property type="entry name" value="NAD(P)-binding Rossmann-like Domain"/>
    <property type="match status" value="1"/>
</dbReference>
<dbReference type="PANTHER" id="PTHR42760">
    <property type="entry name" value="SHORT-CHAIN DEHYDROGENASES/REDUCTASES FAMILY MEMBER"/>
    <property type="match status" value="1"/>
</dbReference>
<evidence type="ECO:0000313" key="3">
    <source>
        <dbReference type="EMBL" id="ALS75776.1"/>
    </source>
</evidence>
<dbReference type="GO" id="GO:0008206">
    <property type="term" value="P:bile acid metabolic process"/>
    <property type="evidence" value="ECO:0007669"/>
    <property type="project" value="UniProtKB-ARBA"/>
</dbReference>
<dbReference type="GO" id="GO:0016616">
    <property type="term" value="F:oxidoreductase activity, acting on the CH-OH group of donors, NAD or NADP as acceptor"/>
    <property type="evidence" value="ECO:0007669"/>
    <property type="project" value="TreeGrafter"/>
</dbReference>
<reference evidence="3" key="1">
    <citation type="submission" date="2016-01" db="EMBL/GenBank/DDBJ databases">
        <title>Complete genome of Planococcus rifietoensis type strain M8.</title>
        <authorList>
            <person name="See-Too W.S."/>
        </authorList>
    </citation>
    <scope>NUCLEOTIDE SEQUENCE [LARGE SCALE GENOMIC DNA]</scope>
    <source>
        <strain evidence="3">M8</strain>
    </source>
</reference>
<dbReference type="EMBL" id="CP013659">
    <property type="protein sequence ID" value="ALS75776.1"/>
    <property type="molecule type" value="Genomic_DNA"/>
</dbReference>
<dbReference type="RefSeq" id="WP_058382479.1">
    <property type="nucleotide sequence ID" value="NZ_CP013659.2"/>
</dbReference>
<keyword evidence="4" id="KW-1185">Reference proteome</keyword>
<dbReference type="KEGG" id="prt:AUC31_11460"/>
<dbReference type="AlphaFoldDB" id="A0A0U2XI02"/>
<protein>
    <submittedName>
        <fullName evidence="3">Short-chain dehydrogenase</fullName>
    </submittedName>
</protein>
<dbReference type="PRINTS" id="PR00080">
    <property type="entry name" value="SDRFAMILY"/>
</dbReference>
<dbReference type="STRING" id="200991.AUC31_11460"/>
<dbReference type="Proteomes" id="UP000067683">
    <property type="component" value="Chromosome"/>
</dbReference>
<dbReference type="InterPro" id="IPR036291">
    <property type="entry name" value="NAD(P)-bd_dom_sf"/>
</dbReference>
<comment type="similarity">
    <text evidence="1">Belongs to the short-chain dehydrogenases/reductases (SDR) family.</text>
</comment>
<dbReference type="OrthoDB" id="9803333at2"/>
<dbReference type="NCBIfam" id="NF005559">
    <property type="entry name" value="PRK07231.1"/>
    <property type="match status" value="1"/>
</dbReference>
<dbReference type="SUPFAM" id="SSF51735">
    <property type="entry name" value="NAD(P)-binding Rossmann-fold domains"/>
    <property type="match status" value="1"/>
</dbReference>
<dbReference type="InterPro" id="IPR020904">
    <property type="entry name" value="Sc_DH/Rdtase_CS"/>
</dbReference>